<proteinExistence type="predicted"/>
<evidence type="ECO:0000313" key="2">
    <source>
        <dbReference type="Proteomes" id="UP000708208"/>
    </source>
</evidence>
<gene>
    <name evidence="1" type="ORF">AFUS01_LOCUS47231</name>
</gene>
<name>A0A8J2PYL5_9HEXA</name>
<evidence type="ECO:0000313" key="1">
    <source>
        <dbReference type="EMBL" id="CAG7838244.1"/>
    </source>
</evidence>
<dbReference type="EMBL" id="CAJVCH010571681">
    <property type="protein sequence ID" value="CAG7838244.1"/>
    <property type="molecule type" value="Genomic_DNA"/>
</dbReference>
<comment type="caution">
    <text evidence="1">The sequence shown here is derived from an EMBL/GenBank/DDBJ whole genome shotgun (WGS) entry which is preliminary data.</text>
</comment>
<dbReference type="Proteomes" id="UP000708208">
    <property type="component" value="Unassembled WGS sequence"/>
</dbReference>
<sequence length="67" mass="7274">MLRKKDSTLKARLYPKAEASKNLANNSILLTDISKPASFGAAYQSFSISIFGGEAKLKVPIAHFVMS</sequence>
<accession>A0A8J2PYL5</accession>
<keyword evidence="2" id="KW-1185">Reference proteome</keyword>
<protein>
    <submittedName>
        <fullName evidence="1">Uncharacterized protein</fullName>
    </submittedName>
</protein>
<feature type="non-terminal residue" evidence="1">
    <location>
        <position position="1"/>
    </location>
</feature>
<reference evidence="1" key="1">
    <citation type="submission" date="2021-06" db="EMBL/GenBank/DDBJ databases">
        <authorList>
            <person name="Hodson N. C."/>
            <person name="Mongue J. A."/>
            <person name="Jaron S. K."/>
        </authorList>
    </citation>
    <scope>NUCLEOTIDE SEQUENCE</scope>
</reference>
<organism evidence="1 2">
    <name type="scientific">Allacma fusca</name>
    <dbReference type="NCBI Taxonomy" id="39272"/>
    <lineage>
        <taxon>Eukaryota</taxon>
        <taxon>Metazoa</taxon>
        <taxon>Ecdysozoa</taxon>
        <taxon>Arthropoda</taxon>
        <taxon>Hexapoda</taxon>
        <taxon>Collembola</taxon>
        <taxon>Symphypleona</taxon>
        <taxon>Sminthuridae</taxon>
        <taxon>Allacma</taxon>
    </lineage>
</organism>
<dbReference type="AlphaFoldDB" id="A0A8J2PYL5"/>